<dbReference type="SUPFAM" id="SSF54593">
    <property type="entry name" value="Glyoxalase/Bleomycin resistance protein/Dihydroxybiphenyl dioxygenase"/>
    <property type="match status" value="1"/>
</dbReference>
<dbReference type="InterPro" id="IPR041581">
    <property type="entry name" value="Glyoxalase_6"/>
</dbReference>
<evidence type="ECO:0000259" key="1">
    <source>
        <dbReference type="Pfam" id="PF18029"/>
    </source>
</evidence>
<dbReference type="Proteomes" id="UP001603978">
    <property type="component" value="Unassembled WGS sequence"/>
</dbReference>
<organism evidence="2 3">
    <name type="scientific">Nonomuraea marmarensis</name>
    <dbReference type="NCBI Taxonomy" id="3351344"/>
    <lineage>
        <taxon>Bacteria</taxon>
        <taxon>Bacillati</taxon>
        <taxon>Actinomycetota</taxon>
        <taxon>Actinomycetes</taxon>
        <taxon>Streptosporangiales</taxon>
        <taxon>Streptosporangiaceae</taxon>
        <taxon>Nonomuraea</taxon>
    </lineage>
</organism>
<keyword evidence="3" id="KW-1185">Reference proteome</keyword>
<dbReference type="Gene3D" id="3.10.180.10">
    <property type="entry name" value="2,3-Dihydroxybiphenyl 1,2-Dioxygenase, domain 1"/>
    <property type="match status" value="1"/>
</dbReference>
<comment type="caution">
    <text evidence="2">The sequence shown here is derived from an EMBL/GenBank/DDBJ whole genome shotgun (WGS) entry which is preliminary data.</text>
</comment>
<proteinExistence type="predicted"/>
<protein>
    <submittedName>
        <fullName evidence="2">VOC family protein</fullName>
    </submittedName>
</protein>
<feature type="domain" description="Glyoxalase-like" evidence="1">
    <location>
        <begin position="63"/>
        <end position="179"/>
    </location>
</feature>
<reference evidence="2 3" key="1">
    <citation type="submission" date="2024-10" db="EMBL/GenBank/DDBJ databases">
        <authorList>
            <person name="Topkara A.R."/>
            <person name="Saygin H."/>
        </authorList>
    </citation>
    <scope>NUCLEOTIDE SEQUENCE [LARGE SCALE GENOMIC DNA]</scope>
    <source>
        <strain evidence="2 3">M3C6</strain>
    </source>
</reference>
<accession>A0ABW7AJ89</accession>
<evidence type="ECO:0000313" key="3">
    <source>
        <dbReference type="Proteomes" id="UP001603978"/>
    </source>
</evidence>
<gene>
    <name evidence="2" type="ORF">ACFLIM_25205</name>
</gene>
<name>A0ABW7AJ89_9ACTN</name>
<dbReference type="EMBL" id="JBICRM010000015">
    <property type="protein sequence ID" value="MFG1706496.1"/>
    <property type="molecule type" value="Genomic_DNA"/>
</dbReference>
<dbReference type="PANTHER" id="PTHR35908:SF1">
    <property type="entry name" value="CONSERVED PROTEIN"/>
    <property type="match status" value="1"/>
</dbReference>
<dbReference type="PANTHER" id="PTHR35908">
    <property type="entry name" value="HYPOTHETICAL FUSION PROTEIN"/>
    <property type="match status" value="1"/>
</dbReference>
<sequence length="193" mass="21328">MRPTRKGEPKRPGAELFRPLRQVIESVNETFKGQFNLEQHHSTTAAHPSALPGGVMTSRFTELVVDCHDPERLAAFWCAVLDFKVIDRSEGKVEIGSWEPTVEEVRARQMPPTLMFIRVPEGKTVKNRLHLDVSPIDGSTDDEVARLLGLGAAKIDVGQGPGWSWVAMADPEGNEFDVVRTLAPSNYMIGPKG</sequence>
<dbReference type="RefSeq" id="WP_393169390.1">
    <property type="nucleotide sequence ID" value="NZ_JBICRM010000015.1"/>
</dbReference>
<evidence type="ECO:0000313" key="2">
    <source>
        <dbReference type="EMBL" id="MFG1706496.1"/>
    </source>
</evidence>
<dbReference type="CDD" id="cd06587">
    <property type="entry name" value="VOC"/>
    <property type="match status" value="1"/>
</dbReference>
<dbReference type="Pfam" id="PF18029">
    <property type="entry name" value="Glyoxalase_6"/>
    <property type="match status" value="1"/>
</dbReference>
<dbReference type="InterPro" id="IPR029068">
    <property type="entry name" value="Glyas_Bleomycin-R_OHBP_Dase"/>
</dbReference>